<sequence length="81" mass="9364">MNENTLLAIANISAIEPDRVAFLTINRSDIWINIKRTVSSSKTYFLENDDITLFDKTESILENNFPKSVLLQKEITHQENH</sequence>
<dbReference type="AlphaFoldDB" id="A0A2X0QEM0"/>
<gene>
    <name evidence="1" type="ORF">BTBSAS_110062</name>
</gene>
<dbReference type="Proteomes" id="UP000270190">
    <property type="component" value="Unassembled WGS sequence"/>
</dbReference>
<protein>
    <submittedName>
        <fullName evidence="1">Uncharacterized protein</fullName>
    </submittedName>
</protein>
<reference evidence="2" key="1">
    <citation type="submission" date="2018-04" db="EMBL/GenBank/DDBJ databases">
        <authorList>
            <person name="Illikoud N."/>
        </authorList>
    </citation>
    <scope>NUCLEOTIDE SEQUENCE [LARGE SCALE GENOMIC DNA]</scope>
</reference>
<accession>A0A2X0QEM0</accession>
<dbReference type="EMBL" id="OUNC01000003">
    <property type="protein sequence ID" value="SPP26713.1"/>
    <property type="molecule type" value="Genomic_DNA"/>
</dbReference>
<organism evidence="1 2">
    <name type="scientific">Brochothrix thermosphacta</name>
    <name type="common">Microbacterium thermosphactum</name>
    <dbReference type="NCBI Taxonomy" id="2756"/>
    <lineage>
        <taxon>Bacteria</taxon>
        <taxon>Bacillati</taxon>
        <taxon>Bacillota</taxon>
        <taxon>Bacilli</taxon>
        <taxon>Bacillales</taxon>
        <taxon>Listeriaceae</taxon>
        <taxon>Brochothrix</taxon>
    </lineage>
</organism>
<proteinExistence type="predicted"/>
<evidence type="ECO:0000313" key="2">
    <source>
        <dbReference type="Proteomes" id="UP000270190"/>
    </source>
</evidence>
<evidence type="ECO:0000313" key="1">
    <source>
        <dbReference type="EMBL" id="SPP26713.1"/>
    </source>
</evidence>
<dbReference type="RefSeq" id="WP_120487322.1">
    <property type="nucleotide sequence ID" value="NZ_CBCPKC010000009.1"/>
</dbReference>
<name>A0A2X0QEM0_BROTH</name>